<accession>A0A1C3ZM17</accession>
<dbReference type="GO" id="GO:0005886">
    <property type="term" value="C:plasma membrane"/>
    <property type="evidence" value="ECO:0007669"/>
    <property type="project" value="UniProtKB-SubCell"/>
</dbReference>
<evidence type="ECO:0000256" key="2">
    <source>
        <dbReference type="ARBA" id="ARBA00010692"/>
    </source>
</evidence>
<keyword evidence="6 9" id="KW-1133">Transmembrane helix</keyword>
<proteinExistence type="inferred from homology"/>
<evidence type="ECO:0000256" key="6">
    <source>
        <dbReference type="ARBA" id="ARBA00022989"/>
    </source>
</evidence>
<dbReference type="EMBL" id="FMAO01000002">
    <property type="protein sequence ID" value="SCB83383.1"/>
    <property type="molecule type" value="Genomic_DNA"/>
</dbReference>
<dbReference type="GO" id="GO:0015225">
    <property type="term" value="F:biotin transmembrane transporter activity"/>
    <property type="evidence" value="ECO:0007669"/>
    <property type="project" value="UniProtKB-UniRule"/>
</dbReference>
<keyword evidence="5 9" id="KW-0812">Transmembrane</keyword>
<comment type="similarity">
    <text evidence="2 8">Belongs to the BioY family.</text>
</comment>
<feature type="transmembrane region" description="Helical" evidence="9">
    <location>
        <begin position="121"/>
        <end position="142"/>
    </location>
</feature>
<feature type="transmembrane region" description="Helical" evidence="9">
    <location>
        <begin position="55"/>
        <end position="77"/>
    </location>
</feature>
<dbReference type="OrthoDB" id="9803495at2"/>
<dbReference type="PANTHER" id="PTHR34295">
    <property type="entry name" value="BIOTIN TRANSPORTER BIOY"/>
    <property type="match status" value="1"/>
</dbReference>
<dbReference type="Gene3D" id="1.10.1760.20">
    <property type="match status" value="1"/>
</dbReference>
<keyword evidence="7 8" id="KW-0472">Membrane</keyword>
<evidence type="ECO:0000256" key="3">
    <source>
        <dbReference type="ARBA" id="ARBA00022448"/>
    </source>
</evidence>
<feature type="transmembrane region" description="Helical" evidence="9">
    <location>
        <begin position="89"/>
        <end position="109"/>
    </location>
</feature>
<dbReference type="RefSeq" id="WP_092461566.1">
    <property type="nucleotide sequence ID" value="NZ_BJEE01000001.1"/>
</dbReference>
<evidence type="ECO:0000256" key="1">
    <source>
        <dbReference type="ARBA" id="ARBA00004651"/>
    </source>
</evidence>
<organism evidence="10 11">
    <name type="scientific">Weissella bombi</name>
    <dbReference type="NCBI Taxonomy" id="1505725"/>
    <lineage>
        <taxon>Bacteria</taxon>
        <taxon>Bacillati</taxon>
        <taxon>Bacillota</taxon>
        <taxon>Bacilli</taxon>
        <taxon>Lactobacillales</taxon>
        <taxon>Lactobacillaceae</taxon>
        <taxon>Weissella</taxon>
    </lineage>
</organism>
<evidence type="ECO:0000313" key="10">
    <source>
        <dbReference type="EMBL" id="SCB83383.1"/>
    </source>
</evidence>
<comment type="subcellular location">
    <subcellularLocation>
        <location evidence="1 8">Cell membrane</location>
        <topology evidence="1 8">Multi-pass membrane protein</topology>
    </subcellularLocation>
</comment>
<evidence type="ECO:0000256" key="9">
    <source>
        <dbReference type="SAM" id="Phobius"/>
    </source>
</evidence>
<keyword evidence="3 8" id="KW-0813">Transport</keyword>
<name>A0A1C3ZM17_9LACO</name>
<dbReference type="Pfam" id="PF02632">
    <property type="entry name" value="BioY"/>
    <property type="match status" value="1"/>
</dbReference>
<dbReference type="InterPro" id="IPR003784">
    <property type="entry name" value="BioY"/>
</dbReference>
<dbReference type="Proteomes" id="UP000199268">
    <property type="component" value="Unassembled WGS sequence"/>
</dbReference>
<gene>
    <name evidence="10" type="ORF">GA0061074_10289</name>
</gene>
<dbReference type="PIRSF" id="PIRSF016661">
    <property type="entry name" value="BioY"/>
    <property type="match status" value="1"/>
</dbReference>
<keyword evidence="4 8" id="KW-1003">Cell membrane</keyword>
<sequence length="186" mass="20226">MTNQRTKMLTLAAMMTAIIIVLGFFPGIPLGFIPVPIVIQNLGILLTIELLGPKYSFISICLFLLLALFGLPILSGGRGGFAVFMGPTGGYILGWFLAPLVLGTILHILNRHQDLSWWLELIVVIVAGVLFIDTIGSIWLAIQSHMPMSAALLSNITFLPGDIIKAGLSVFLARRLRKLPHLQGLI</sequence>
<dbReference type="AlphaFoldDB" id="A0A1C3ZM17"/>
<dbReference type="STRING" id="1505725.GA0061074_10289"/>
<feature type="transmembrane region" description="Helical" evidence="9">
    <location>
        <begin position="7"/>
        <end position="25"/>
    </location>
</feature>
<evidence type="ECO:0000256" key="7">
    <source>
        <dbReference type="ARBA" id="ARBA00023136"/>
    </source>
</evidence>
<keyword evidence="11" id="KW-1185">Reference proteome</keyword>
<evidence type="ECO:0000256" key="5">
    <source>
        <dbReference type="ARBA" id="ARBA00022692"/>
    </source>
</evidence>
<dbReference type="PANTHER" id="PTHR34295:SF4">
    <property type="entry name" value="BIOTIN TRANSPORTER BIOY-RELATED"/>
    <property type="match status" value="1"/>
</dbReference>
<reference evidence="11" key="1">
    <citation type="submission" date="2016-08" db="EMBL/GenBank/DDBJ databases">
        <authorList>
            <person name="Varghese N."/>
            <person name="Submissions Spin"/>
        </authorList>
    </citation>
    <scope>NUCLEOTIDE SEQUENCE [LARGE SCALE GENOMIC DNA]</scope>
    <source>
        <strain evidence="11">R-53094</strain>
    </source>
</reference>
<evidence type="ECO:0000313" key="11">
    <source>
        <dbReference type="Proteomes" id="UP000199268"/>
    </source>
</evidence>
<evidence type="ECO:0000256" key="8">
    <source>
        <dbReference type="PIRNR" id="PIRNR016661"/>
    </source>
</evidence>
<evidence type="ECO:0000256" key="4">
    <source>
        <dbReference type="ARBA" id="ARBA00022475"/>
    </source>
</evidence>
<protein>
    <recommendedName>
        <fullName evidence="8">Biotin transporter</fullName>
    </recommendedName>
</protein>